<dbReference type="VEuPathDB" id="FungiDB:YALI1_E17973g"/>
<feature type="region of interest" description="Disordered" evidence="1">
    <location>
        <begin position="1"/>
        <end position="23"/>
    </location>
</feature>
<dbReference type="RefSeq" id="XP_068139106.1">
    <property type="nucleotide sequence ID" value="XM_068283005.1"/>
</dbReference>
<accession>A0A1D8NIJ4</accession>
<evidence type="ECO:0000256" key="1">
    <source>
        <dbReference type="SAM" id="MobiDB-lite"/>
    </source>
</evidence>
<dbReference type="AlphaFoldDB" id="A0A1D8NIJ4"/>
<protein>
    <submittedName>
        <fullName evidence="2">Uncharacterized protein</fullName>
    </submittedName>
</protein>
<proteinExistence type="predicted"/>
<dbReference type="EMBL" id="CP017557">
    <property type="protein sequence ID" value="AOW05435.1"/>
    <property type="molecule type" value="Genomic_DNA"/>
</dbReference>
<dbReference type="Proteomes" id="UP000182444">
    <property type="component" value="Chromosome 1E"/>
</dbReference>
<sequence>MTCGQQKTPQTDHNNKTSPLTPHTRRVDEIGCLHSSQFCISTHIQCCNYVLVQVPRVIYHVRGHGKITWSTLQPTKRKVNLKDINTDTPGQTTVENRRFGTPRKEMNTWRKPQRRLVRSRTYRQPYLSLGHNMVRRDKLQLFQRGAVYVLGLYSFRYSMLRDYLCTFHASEY</sequence>
<name>A0A1D8NIJ4_YARLL</name>
<dbReference type="GeneID" id="94583612"/>
<reference evidence="2 3" key="1">
    <citation type="journal article" date="2016" name="PLoS ONE">
        <title>Sequence Assembly of Yarrowia lipolytica Strain W29/CLIB89 Shows Transposable Element Diversity.</title>
        <authorList>
            <person name="Magnan C."/>
            <person name="Yu J."/>
            <person name="Chang I."/>
            <person name="Jahn E."/>
            <person name="Kanomata Y."/>
            <person name="Wu J."/>
            <person name="Zeller M."/>
            <person name="Oakes M."/>
            <person name="Baldi P."/>
            <person name="Sandmeyer S."/>
        </authorList>
    </citation>
    <scope>NUCLEOTIDE SEQUENCE [LARGE SCALE GENOMIC DNA]</scope>
    <source>
        <strain evidence="3">CLIB89(W29)</strain>
    </source>
</reference>
<gene>
    <name evidence="2" type="ORF">YALI1_E17973g</name>
</gene>
<evidence type="ECO:0000313" key="3">
    <source>
        <dbReference type="Proteomes" id="UP000182444"/>
    </source>
</evidence>
<feature type="compositionally biased region" description="Polar residues" evidence="1">
    <location>
        <begin position="1"/>
        <end position="21"/>
    </location>
</feature>
<organism evidence="2 3">
    <name type="scientific">Yarrowia lipolytica</name>
    <name type="common">Candida lipolytica</name>
    <dbReference type="NCBI Taxonomy" id="4952"/>
    <lineage>
        <taxon>Eukaryota</taxon>
        <taxon>Fungi</taxon>
        <taxon>Dikarya</taxon>
        <taxon>Ascomycota</taxon>
        <taxon>Saccharomycotina</taxon>
        <taxon>Dipodascomycetes</taxon>
        <taxon>Dipodascales</taxon>
        <taxon>Dipodascales incertae sedis</taxon>
        <taxon>Yarrowia</taxon>
    </lineage>
</organism>
<evidence type="ECO:0000313" key="2">
    <source>
        <dbReference type="EMBL" id="AOW05435.1"/>
    </source>
</evidence>